<comment type="caution">
    <text evidence="1">The sequence shown here is derived from an EMBL/GenBank/DDBJ whole genome shotgun (WGS) entry which is preliminary data.</text>
</comment>
<organism evidence="1 2">
    <name type="scientific">Rhizoctonia solani</name>
    <dbReference type="NCBI Taxonomy" id="456999"/>
    <lineage>
        <taxon>Eukaryota</taxon>
        <taxon>Fungi</taxon>
        <taxon>Dikarya</taxon>
        <taxon>Basidiomycota</taxon>
        <taxon>Agaricomycotina</taxon>
        <taxon>Agaricomycetes</taxon>
        <taxon>Cantharellales</taxon>
        <taxon>Ceratobasidiaceae</taxon>
        <taxon>Rhizoctonia</taxon>
    </lineage>
</organism>
<accession>A0A8H2WNU2</accession>
<reference evidence="1" key="1">
    <citation type="submission" date="2021-01" db="EMBL/GenBank/DDBJ databases">
        <authorList>
            <person name="Kaushik A."/>
        </authorList>
    </citation>
    <scope>NUCLEOTIDE SEQUENCE</scope>
    <source>
        <strain evidence="1">AG2-2IIIB</strain>
    </source>
</reference>
<proteinExistence type="predicted"/>
<dbReference type="AlphaFoldDB" id="A0A8H2WNU2"/>
<gene>
    <name evidence="1" type="ORF">RDB_LOCUS33492</name>
</gene>
<evidence type="ECO:0000313" key="1">
    <source>
        <dbReference type="EMBL" id="CAE6396465.1"/>
    </source>
</evidence>
<protein>
    <submittedName>
        <fullName evidence="1">Uncharacterized protein</fullName>
    </submittedName>
</protein>
<dbReference type="Proteomes" id="UP000663843">
    <property type="component" value="Unassembled WGS sequence"/>
</dbReference>
<dbReference type="EMBL" id="CAJMWT010001372">
    <property type="protein sequence ID" value="CAE6396465.1"/>
    <property type="molecule type" value="Genomic_DNA"/>
</dbReference>
<evidence type="ECO:0000313" key="2">
    <source>
        <dbReference type="Proteomes" id="UP000663843"/>
    </source>
</evidence>
<sequence>MYFWRLISKEYSNRFTQWSPKEELFVSGIQQANCSADMYTGDAPLLRLLNQISQRIFESHGDREALIFRSADQFKVLNPFTGRECSLDFVALWEHSQGQSFPQIDHTQNYQIPATWCAFAAVGEIKTGGNGKNQLGVYLKNYLQLHPELNAVLGLTVNKREYALCYHDAGVIHRSSFDRNQPGPLYAFVEKLYTQPFRDTSVHLIAP</sequence>
<name>A0A8H2WNU2_9AGAM</name>